<evidence type="ECO:0000313" key="5">
    <source>
        <dbReference type="Proteomes" id="UP001501803"/>
    </source>
</evidence>
<feature type="domain" description="Hydantoinase/oxoprolinase N-terminal" evidence="3">
    <location>
        <begin position="37"/>
        <end position="205"/>
    </location>
</feature>
<name>A0ABP7KEX2_9MICO</name>
<dbReference type="SUPFAM" id="SSF53067">
    <property type="entry name" value="Actin-like ATPase domain"/>
    <property type="match status" value="1"/>
</dbReference>
<feature type="domain" description="Hydantoinase A/oxoprolinase" evidence="2">
    <location>
        <begin position="226"/>
        <end position="359"/>
    </location>
</feature>
<dbReference type="InterPro" id="IPR008040">
    <property type="entry name" value="Hydant_A_N"/>
</dbReference>
<evidence type="ECO:0000256" key="1">
    <source>
        <dbReference type="SAM" id="MobiDB-lite"/>
    </source>
</evidence>
<evidence type="ECO:0000313" key="4">
    <source>
        <dbReference type="EMBL" id="GAA3873660.1"/>
    </source>
</evidence>
<dbReference type="PANTHER" id="PTHR11365">
    <property type="entry name" value="5-OXOPROLINASE RELATED"/>
    <property type="match status" value="1"/>
</dbReference>
<reference evidence="5" key="1">
    <citation type="journal article" date="2019" name="Int. J. Syst. Evol. Microbiol.">
        <title>The Global Catalogue of Microorganisms (GCM) 10K type strain sequencing project: providing services to taxonomists for standard genome sequencing and annotation.</title>
        <authorList>
            <consortium name="The Broad Institute Genomics Platform"/>
            <consortium name="The Broad Institute Genome Sequencing Center for Infectious Disease"/>
            <person name="Wu L."/>
            <person name="Ma J."/>
        </authorList>
    </citation>
    <scope>NUCLEOTIDE SEQUENCE [LARGE SCALE GENOMIC DNA]</scope>
    <source>
        <strain evidence="5">JCM 17021</strain>
    </source>
</reference>
<sequence length="556" mass="57204">MSKLTRPIPAATVNAVLEPSELTHPSNSTAETETEYRLGLDIGKTHVDAVLLDPDDTLVAKLKIPAVADATDGAGDAIVRILQQSGIRAAQVTRIMIGTNRPMMSLLAGRGLEPVAVIRVGDPSSRAVRPLFGWPTTLRAAVSIGECIVDGGSEIDGRPAAPLDESALVAFLRALRTPAGVAVTAVLSAADPGPEIAVKNIVRRELGPDVSVSMSHEIGSRGLLARENATVLNAALVGTMRRFADELTAVLHANNLGRASVYVTRNDGSLMSLALAQHFPVLTINSGPANALHGAARLSGVNDALVLDVGGTTTNIGMLVGGEPQGSALGAQLAGIQMNFRMPDIATVRIGGRTPVRADPDAPNGVRLGDDPPGDLGDVSSGSQGLPAIPVTVRPTATLAEAVAARGDDAAPAALRDATRQAVRSILTLHAGRVRNERGVLPLIAVGGAQALVPERLLNASHIIRPLHGDVASAIGAATASVGGEVETIVNLLVISRARAIEDASARACRHAVRAGADPRAVAVVAIEETPLTYVGDSLVRFRVRASGPARTGAAR</sequence>
<dbReference type="RefSeq" id="WP_345064313.1">
    <property type="nucleotide sequence ID" value="NZ_BAABCN010000002.1"/>
</dbReference>
<dbReference type="Proteomes" id="UP001501803">
    <property type="component" value="Unassembled WGS sequence"/>
</dbReference>
<proteinExistence type="predicted"/>
<organism evidence="4 5">
    <name type="scientific">Leifsonia kafniensis</name>
    <dbReference type="NCBI Taxonomy" id="475957"/>
    <lineage>
        <taxon>Bacteria</taxon>
        <taxon>Bacillati</taxon>
        <taxon>Actinomycetota</taxon>
        <taxon>Actinomycetes</taxon>
        <taxon>Micrococcales</taxon>
        <taxon>Microbacteriaceae</taxon>
        <taxon>Leifsonia</taxon>
    </lineage>
</organism>
<keyword evidence="5" id="KW-1185">Reference proteome</keyword>
<dbReference type="InterPro" id="IPR043129">
    <property type="entry name" value="ATPase_NBD"/>
</dbReference>
<evidence type="ECO:0000259" key="3">
    <source>
        <dbReference type="Pfam" id="PF05378"/>
    </source>
</evidence>
<comment type="caution">
    <text evidence="4">The sequence shown here is derived from an EMBL/GenBank/DDBJ whole genome shotgun (WGS) entry which is preliminary data.</text>
</comment>
<accession>A0ABP7KEX2</accession>
<dbReference type="InterPro" id="IPR045079">
    <property type="entry name" value="Oxoprolinase-like"/>
</dbReference>
<dbReference type="Pfam" id="PF05378">
    <property type="entry name" value="Hydant_A_N"/>
    <property type="match status" value="1"/>
</dbReference>
<protein>
    <submittedName>
        <fullName evidence="4">Hydantoinase/oxoprolinase family protein</fullName>
    </submittedName>
</protein>
<dbReference type="PANTHER" id="PTHR11365:SF23">
    <property type="entry name" value="HYPOTHETICAL 5-OXOPROLINASE (EUROFUNG)-RELATED"/>
    <property type="match status" value="1"/>
</dbReference>
<dbReference type="Gene3D" id="3.30.420.40">
    <property type="match status" value="1"/>
</dbReference>
<dbReference type="InterPro" id="IPR002821">
    <property type="entry name" value="Hydantoinase_A"/>
</dbReference>
<feature type="region of interest" description="Disordered" evidence="1">
    <location>
        <begin position="353"/>
        <end position="378"/>
    </location>
</feature>
<evidence type="ECO:0000259" key="2">
    <source>
        <dbReference type="Pfam" id="PF01968"/>
    </source>
</evidence>
<gene>
    <name evidence="4" type="ORF">GCM10022381_15760</name>
</gene>
<dbReference type="EMBL" id="BAABCN010000002">
    <property type="protein sequence ID" value="GAA3873660.1"/>
    <property type="molecule type" value="Genomic_DNA"/>
</dbReference>
<dbReference type="Pfam" id="PF01968">
    <property type="entry name" value="Hydantoinase_A"/>
    <property type="match status" value="1"/>
</dbReference>